<dbReference type="Proteomes" id="UP000054007">
    <property type="component" value="Unassembled WGS sequence"/>
</dbReference>
<organism evidence="8 9">
    <name type="scientific">Cylindrobasidium torrendii FP15055 ss-10</name>
    <dbReference type="NCBI Taxonomy" id="1314674"/>
    <lineage>
        <taxon>Eukaryota</taxon>
        <taxon>Fungi</taxon>
        <taxon>Dikarya</taxon>
        <taxon>Basidiomycota</taxon>
        <taxon>Agaricomycotina</taxon>
        <taxon>Agaricomycetes</taxon>
        <taxon>Agaricomycetidae</taxon>
        <taxon>Agaricales</taxon>
        <taxon>Marasmiineae</taxon>
        <taxon>Physalacriaceae</taxon>
        <taxon>Cylindrobasidium</taxon>
    </lineage>
</organism>
<dbReference type="Gene3D" id="2.60.40.1180">
    <property type="entry name" value="Golgi alpha-mannosidase II"/>
    <property type="match status" value="1"/>
</dbReference>
<dbReference type="PANTHER" id="PTHR11452">
    <property type="entry name" value="ALPHA-GALACTOSIDASE/ALPHA-N-ACETYLGALACTOSAMINIDASE"/>
    <property type="match status" value="1"/>
</dbReference>
<sequence length="460" mass="49562">MFIPTATAVNALRYTATTDDISPPLHSLSISTTSNGFNSTTRGWNSFGMQANPSISSWTFDQTHVIEQCDQLVGLDSGWSVGGHGDDNGRIIWDDANFDIPELADHLHGQGLNLGVYVVPGAFLEDVNKIIVGTDIKIGDACSGDNGLGRCNWNYTVDGAQQWHDSVVQQFADWGVDYIKMDYVTPGSPDNGANLPEDETNDVMAYHRAIVKSGRAIRLAISWKLERDERDYGIWASNADAFRTDQDINNSGVDTFVAWSTVQRAIDNYRQYISAHTGADEVLTIYPDLDNMYIGNGPDIDGVSEDERYTIASHWMASGSSLMIGNDLTKLDDTGRNILTNADASSVADFASTYPMRPRNPGTGESNAQQLQAWIAGPAPSGEAIVLLANYGPDEGQGGFDTSLSGLQNVSVSWADLGIAGSFTAKNVWTGTTLGEAVDGVLNATLSEGQTLLVKLTPVD</sequence>
<dbReference type="InterPro" id="IPR013785">
    <property type="entry name" value="Aldolase_TIM"/>
</dbReference>
<dbReference type="Gene3D" id="3.20.20.70">
    <property type="entry name" value="Aldolase class I"/>
    <property type="match status" value="1"/>
</dbReference>
<keyword evidence="9" id="KW-1185">Reference proteome</keyword>
<dbReference type="InterPro" id="IPR013780">
    <property type="entry name" value="Glyco_hydro_b"/>
</dbReference>
<dbReference type="Pfam" id="PF16499">
    <property type="entry name" value="Melibiase_2"/>
    <property type="match status" value="1"/>
</dbReference>
<evidence type="ECO:0000313" key="9">
    <source>
        <dbReference type="Proteomes" id="UP000054007"/>
    </source>
</evidence>
<dbReference type="GO" id="GO:0004557">
    <property type="term" value="F:alpha-galactosidase activity"/>
    <property type="evidence" value="ECO:0007669"/>
    <property type="project" value="UniProtKB-EC"/>
</dbReference>
<comment type="catalytic activity">
    <reaction evidence="1">
        <text>Hydrolysis of terminal, non-reducing alpha-D-galactose residues in alpha-D-galactosides, including galactose oligosaccharides, galactomannans and galactolipids.</text>
        <dbReference type="EC" id="3.2.1.22"/>
    </reaction>
</comment>
<dbReference type="InterPro" id="IPR041233">
    <property type="entry name" value="Melibiase_C"/>
</dbReference>
<dbReference type="OrthoDB" id="5795902at2759"/>
<dbReference type="GO" id="GO:0005975">
    <property type="term" value="P:carbohydrate metabolic process"/>
    <property type="evidence" value="ECO:0007669"/>
    <property type="project" value="InterPro"/>
</dbReference>
<evidence type="ECO:0000256" key="3">
    <source>
        <dbReference type="ARBA" id="ARBA00012755"/>
    </source>
</evidence>
<comment type="similarity">
    <text evidence="2">Belongs to the glycosyl hydrolase 27 family.</text>
</comment>
<dbReference type="Pfam" id="PF17801">
    <property type="entry name" value="Melibiase_C"/>
    <property type="match status" value="1"/>
</dbReference>
<evidence type="ECO:0000256" key="4">
    <source>
        <dbReference type="ARBA" id="ARBA00022729"/>
    </source>
</evidence>
<dbReference type="InterPro" id="IPR002241">
    <property type="entry name" value="Glyco_hydro_27"/>
</dbReference>
<evidence type="ECO:0000256" key="1">
    <source>
        <dbReference type="ARBA" id="ARBA00001255"/>
    </source>
</evidence>
<reference evidence="8 9" key="1">
    <citation type="journal article" date="2015" name="Fungal Genet. Biol.">
        <title>Evolution of novel wood decay mechanisms in Agaricales revealed by the genome sequences of Fistulina hepatica and Cylindrobasidium torrendii.</title>
        <authorList>
            <person name="Floudas D."/>
            <person name="Held B.W."/>
            <person name="Riley R."/>
            <person name="Nagy L.G."/>
            <person name="Koehler G."/>
            <person name="Ransdell A.S."/>
            <person name="Younus H."/>
            <person name="Chow J."/>
            <person name="Chiniquy J."/>
            <person name="Lipzen A."/>
            <person name="Tritt A."/>
            <person name="Sun H."/>
            <person name="Haridas S."/>
            <person name="LaButti K."/>
            <person name="Ohm R.A."/>
            <person name="Kues U."/>
            <person name="Blanchette R.A."/>
            <person name="Grigoriev I.V."/>
            <person name="Minto R.E."/>
            <person name="Hibbett D.S."/>
        </authorList>
    </citation>
    <scope>NUCLEOTIDE SEQUENCE [LARGE SCALE GENOMIC DNA]</scope>
    <source>
        <strain evidence="8 9">FP15055 ss-10</strain>
    </source>
</reference>
<keyword evidence="4" id="KW-0732">Signal</keyword>
<dbReference type="EC" id="3.2.1.22" evidence="3"/>
<keyword evidence="5 8" id="KW-0378">Hydrolase</keyword>
<evidence type="ECO:0000256" key="6">
    <source>
        <dbReference type="ARBA" id="ARBA00023295"/>
    </source>
</evidence>
<dbReference type="PANTHER" id="PTHR11452:SF33">
    <property type="entry name" value="ALPHA-GALACTOSIDASE 2"/>
    <property type="match status" value="1"/>
</dbReference>
<dbReference type="AlphaFoldDB" id="A0A0D7BQD6"/>
<feature type="domain" description="Alpha galactosidase C-terminal" evidence="7">
    <location>
        <begin position="370"/>
        <end position="456"/>
    </location>
</feature>
<proteinExistence type="inferred from homology"/>
<evidence type="ECO:0000256" key="5">
    <source>
        <dbReference type="ARBA" id="ARBA00022801"/>
    </source>
</evidence>
<name>A0A0D7BQD6_9AGAR</name>
<gene>
    <name evidence="8" type="ORF">CYLTODRAFT_463787</name>
</gene>
<accession>A0A0D7BQD6</accession>
<dbReference type="CDD" id="cd14792">
    <property type="entry name" value="GH27"/>
    <property type="match status" value="1"/>
</dbReference>
<dbReference type="EMBL" id="KN880443">
    <property type="protein sequence ID" value="KIY72445.1"/>
    <property type="molecule type" value="Genomic_DNA"/>
</dbReference>
<evidence type="ECO:0000259" key="7">
    <source>
        <dbReference type="Pfam" id="PF17801"/>
    </source>
</evidence>
<evidence type="ECO:0000313" key="8">
    <source>
        <dbReference type="EMBL" id="KIY72445.1"/>
    </source>
</evidence>
<dbReference type="SUPFAM" id="SSF51445">
    <property type="entry name" value="(Trans)glycosidases"/>
    <property type="match status" value="1"/>
</dbReference>
<protein>
    <recommendedName>
        <fullName evidence="3">alpha-galactosidase</fullName>
        <ecNumber evidence="3">3.2.1.22</ecNumber>
    </recommendedName>
</protein>
<dbReference type="InterPro" id="IPR017853">
    <property type="entry name" value="GH"/>
</dbReference>
<evidence type="ECO:0000256" key="2">
    <source>
        <dbReference type="ARBA" id="ARBA00009743"/>
    </source>
</evidence>
<keyword evidence="6" id="KW-0326">Glycosidase</keyword>
<dbReference type="STRING" id="1314674.A0A0D7BQD6"/>